<evidence type="ECO:0000256" key="2">
    <source>
        <dbReference type="ARBA" id="ARBA00022946"/>
    </source>
</evidence>
<gene>
    <name evidence="11" type="ORF">B5V51_9714</name>
</gene>
<dbReference type="STRING" id="7102.A0A2A4JWF0"/>
<feature type="region of interest" description="Disordered" evidence="9">
    <location>
        <begin position="300"/>
        <end position="322"/>
    </location>
</feature>
<feature type="domain" description="Tim44-like" evidence="10">
    <location>
        <begin position="125"/>
        <end position="273"/>
    </location>
</feature>
<proteinExistence type="inferred from homology"/>
<evidence type="ECO:0000256" key="9">
    <source>
        <dbReference type="SAM" id="MobiDB-lite"/>
    </source>
</evidence>
<keyword evidence="5" id="KW-0687">Ribonucleoprotein</keyword>
<comment type="subcellular location">
    <subcellularLocation>
        <location evidence="1">Mitochondrion</location>
    </subcellularLocation>
</comment>
<evidence type="ECO:0000256" key="5">
    <source>
        <dbReference type="ARBA" id="ARBA00023274"/>
    </source>
</evidence>
<evidence type="ECO:0000256" key="3">
    <source>
        <dbReference type="ARBA" id="ARBA00022980"/>
    </source>
</evidence>
<dbReference type="GO" id="GO:1990904">
    <property type="term" value="C:ribonucleoprotein complex"/>
    <property type="evidence" value="ECO:0007669"/>
    <property type="project" value="UniProtKB-KW"/>
</dbReference>
<evidence type="ECO:0000256" key="1">
    <source>
        <dbReference type="ARBA" id="ARBA00004173"/>
    </source>
</evidence>
<evidence type="ECO:0000259" key="10">
    <source>
        <dbReference type="SMART" id="SM00978"/>
    </source>
</evidence>
<name>A0A2A4JWF0_HELVI</name>
<dbReference type="Gene3D" id="3.10.450.240">
    <property type="match status" value="1"/>
</dbReference>
<protein>
    <recommendedName>
        <fullName evidence="7">Large ribosomal subunit protein mL45</fullName>
    </recommendedName>
    <alternativeName>
        <fullName evidence="8">39S ribosomal protein L45, mitochondrial</fullName>
    </alternativeName>
</protein>
<dbReference type="GO" id="GO:0005840">
    <property type="term" value="C:ribosome"/>
    <property type="evidence" value="ECO:0007669"/>
    <property type="project" value="UniProtKB-KW"/>
</dbReference>
<dbReference type="SUPFAM" id="SSF54427">
    <property type="entry name" value="NTF2-like"/>
    <property type="match status" value="1"/>
</dbReference>
<evidence type="ECO:0000256" key="7">
    <source>
        <dbReference type="ARBA" id="ARBA00039448"/>
    </source>
</evidence>
<evidence type="ECO:0000256" key="6">
    <source>
        <dbReference type="ARBA" id="ARBA00038073"/>
    </source>
</evidence>
<comment type="caution">
    <text evidence="11">The sequence shown here is derived from an EMBL/GenBank/DDBJ whole genome shotgun (WGS) entry which is preliminary data.</text>
</comment>
<dbReference type="GO" id="GO:0005739">
    <property type="term" value="C:mitochondrion"/>
    <property type="evidence" value="ECO:0007669"/>
    <property type="project" value="UniProtKB-SubCell"/>
</dbReference>
<dbReference type="Pfam" id="PF04280">
    <property type="entry name" value="Tim44"/>
    <property type="match status" value="1"/>
</dbReference>
<dbReference type="PANTHER" id="PTHR28554">
    <property type="entry name" value="39S RIBOSOMAL PROTEIN L45, MITOCHONDRIAL"/>
    <property type="match status" value="1"/>
</dbReference>
<dbReference type="SMART" id="SM00978">
    <property type="entry name" value="Tim44"/>
    <property type="match status" value="1"/>
</dbReference>
<dbReference type="InterPro" id="IPR051975">
    <property type="entry name" value="mtLSU_mL45"/>
</dbReference>
<sequence>MANSLITKMGALRIAPAMFTQPCRTTTSKHYNPKYKKMRAEKYLKVDLPNPNEDIGSLSPQKIRQKMKERGLLPPRPWMERPFYISATGGVFEPYVPPEGDGKASLVSTTRAKQAVELLEKKSKSMMAIRKIKSFEEEFDQKEFVLQAQNTYIKAHESLANNDKRALRLYVTEKAYPEFRHNSYNKTIRWKFLESLEPPRVVHARCTDIISKENIFGQVTVRFHTRQQLAVYDRFGRLLHGSEILAKDVLEYIVFEKHLSNLYGTWRIHDKIIPDWTPPKEPSKLTRVLPEPEPEIVKVESEETETAKLEAGSAPAPAIADK</sequence>
<evidence type="ECO:0000256" key="4">
    <source>
        <dbReference type="ARBA" id="ARBA00023128"/>
    </source>
</evidence>
<dbReference type="AlphaFoldDB" id="A0A2A4JWF0"/>
<keyword evidence="3" id="KW-0689">Ribosomal protein</keyword>
<evidence type="ECO:0000256" key="8">
    <source>
        <dbReference type="ARBA" id="ARBA00043031"/>
    </source>
</evidence>
<dbReference type="PANTHER" id="PTHR28554:SF1">
    <property type="entry name" value="LARGE RIBOSOMAL SUBUNIT PROTEIN ML45"/>
    <property type="match status" value="1"/>
</dbReference>
<keyword evidence="2" id="KW-0809">Transit peptide</keyword>
<organism evidence="11">
    <name type="scientific">Heliothis virescens</name>
    <name type="common">Tobacco budworm moth</name>
    <dbReference type="NCBI Taxonomy" id="7102"/>
    <lineage>
        <taxon>Eukaryota</taxon>
        <taxon>Metazoa</taxon>
        <taxon>Ecdysozoa</taxon>
        <taxon>Arthropoda</taxon>
        <taxon>Hexapoda</taxon>
        <taxon>Insecta</taxon>
        <taxon>Pterygota</taxon>
        <taxon>Neoptera</taxon>
        <taxon>Endopterygota</taxon>
        <taxon>Lepidoptera</taxon>
        <taxon>Glossata</taxon>
        <taxon>Ditrysia</taxon>
        <taxon>Noctuoidea</taxon>
        <taxon>Noctuidae</taxon>
        <taxon>Heliothinae</taxon>
        <taxon>Heliothis</taxon>
    </lineage>
</organism>
<dbReference type="InterPro" id="IPR032710">
    <property type="entry name" value="NTF2-like_dom_sf"/>
</dbReference>
<dbReference type="EMBL" id="NWSH01000446">
    <property type="protein sequence ID" value="PCG76345.1"/>
    <property type="molecule type" value="Genomic_DNA"/>
</dbReference>
<reference evidence="11" key="1">
    <citation type="submission" date="2017-09" db="EMBL/GenBank/DDBJ databases">
        <title>Contemporary evolution of a Lepidopteran species, Heliothis virescens, in response to modern agricultural practices.</title>
        <authorList>
            <person name="Fritz M.L."/>
            <person name="Deyonke A.M."/>
            <person name="Papanicolaou A."/>
            <person name="Micinski S."/>
            <person name="Westbrook J."/>
            <person name="Gould F."/>
        </authorList>
    </citation>
    <scope>NUCLEOTIDE SEQUENCE [LARGE SCALE GENOMIC DNA]</scope>
    <source>
        <strain evidence="11">HvINT-</strain>
        <tissue evidence="11">Whole body</tissue>
    </source>
</reference>
<accession>A0A2A4JWF0</accession>
<comment type="similarity">
    <text evidence="6">Belongs to the mitochondrion-specific ribosomal protein mL45 family.</text>
</comment>
<evidence type="ECO:0000313" key="11">
    <source>
        <dbReference type="EMBL" id="PCG76345.1"/>
    </source>
</evidence>
<keyword evidence="4" id="KW-0496">Mitochondrion</keyword>
<dbReference type="FunFam" id="3.10.450.240:FF:000003">
    <property type="entry name" value="39S ribosomal protein L45, mitochondrial"/>
    <property type="match status" value="1"/>
</dbReference>
<dbReference type="InterPro" id="IPR007379">
    <property type="entry name" value="Tim44-like_dom"/>
</dbReference>